<keyword evidence="3" id="KW-1185">Reference proteome</keyword>
<dbReference type="Proteomes" id="UP001163266">
    <property type="component" value="Chromosome"/>
</dbReference>
<dbReference type="InterPro" id="IPR029057">
    <property type="entry name" value="PRTase-like"/>
</dbReference>
<reference evidence="2" key="1">
    <citation type="submission" date="2022-10" db="EMBL/GenBank/DDBJ databases">
        <title>Complete genome sequence of Schlegelella aquatica LMG 23380.</title>
        <authorList>
            <person name="Musilova J."/>
            <person name="Kourilova X."/>
            <person name="Bezdicek M."/>
            <person name="Hermankova K."/>
            <person name="Obruca S."/>
            <person name="Sedlar K."/>
        </authorList>
    </citation>
    <scope>NUCLEOTIDE SEQUENCE</scope>
    <source>
        <strain evidence="2">LMG 23380</strain>
    </source>
</reference>
<dbReference type="RefSeq" id="WP_264891172.1">
    <property type="nucleotide sequence ID" value="NZ_CP110257.1"/>
</dbReference>
<dbReference type="Pfam" id="PF00156">
    <property type="entry name" value="Pribosyltran"/>
    <property type="match status" value="1"/>
</dbReference>
<dbReference type="Gene3D" id="3.30.1310.20">
    <property type="entry name" value="PRTase-like"/>
    <property type="match status" value="1"/>
</dbReference>
<dbReference type="CDD" id="cd06223">
    <property type="entry name" value="PRTases_typeI"/>
    <property type="match status" value="1"/>
</dbReference>
<gene>
    <name evidence="2" type="ORF">OMP39_07675</name>
</gene>
<accession>A0ABY6MNS6</accession>
<dbReference type="EMBL" id="CP110257">
    <property type="protein sequence ID" value="UZD53589.1"/>
    <property type="molecule type" value="Genomic_DNA"/>
</dbReference>
<keyword evidence="2" id="KW-0808">Transferase</keyword>
<sequence>MSFADRADAGRQLAARLRTMTLEDPVVLALPRGGVPVACEVARALQAPLDLVLVRKIGAPMQPELAVAAIAEGPEEPVLQIDEATLRISGTPREHVAHEVPVQLKEIERRRALYLRERAPLDLKGRTAVLVDDGIATGTTVRAAIRALRARQPRRIVLAVPVAPPQELPSLRAEVDELVCLQAPEFFGAVGSHYRDFAQTSDEEVVAILDEFGRH</sequence>
<evidence type="ECO:0000259" key="1">
    <source>
        <dbReference type="Pfam" id="PF00156"/>
    </source>
</evidence>
<feature type="domain" description="Phosphoribosyltransferase" evidence="1">
    <location>
        <begin position="9"/>
        <end position="188"/>
    </location>
</feature>
<proteinExistence type="predicted"/>
<organism evidence="2 3">
    <name type="scientific">Caldimonas aquatica</name>
    <dbReference type="NCBI Taxonomy" id="376175"/>
    <lineage>
        <taxon>Bacteria</taxon>
        <taxon>Pseudomonadati</taxon>
        <taxon>Pseudomonadota</taxon>
        <taxon>Betaproteobacteria</taxon>
        <taxon>Burkholderiales</taxon>
        <taxon>Sphaerotilaceae</taxon>
        <taxon>Caldimonas</taxon>
    </lineage>
</organism>
<protein>
    <submittedName>
        <fullName evidence="2">Phosphoribosyltransferase family protein</fullName>
    </submittedName>
</protein>
<evidence type="ECO:0000313" key="3">
    <source>
        <dbReference type="Proteomes" id="UP001163266"/>
    </source>
</evidence>
<evidence type="ECO:0000313" key="2">
    <source>
        <dbReference type="EMBL" id="UZD53589.1"/>
    </source>
</evidence>
<dbReference type="GO" id="GO:0016757">
    <property type="term" value="F:glycosyltransferase activity"/>
    <property type="evidence" value="ECO:0007669"/>
    <property type="project" value="UniProtKB-KW"/>
</dbReference>
<dbReference type="SUPFAM" id="SSF53271">
    <property type="entry name" value="PRTase-like"/>
    <property type="match status" value="1"/>
</dbReference>
<keyword evidence="2" id="KW-0328">Glycosyltransferase</keyword>
<dbReference type="InterPro" id="IPR000836">
    <property type="entry name" value="PRTase_dom"/>
</dbReference>
<dbReference type="Gene3D" id="3.40.50.2020">
    <property type="match status" value="1"/>
</dbReference>
<name>A0ABY6MNS6_9BURK</name>